<keyword evidence="7" id="KW-0408">Iron</keyword>
<keyword evidence="3 12" id="KW-1134">Transmembrane beta strand</keyword>
<evidence type="ECO:0000256" key="13">
    <source>
        <dbReference type="RuleBase" id="RU003357"/>
    </source>
</evidence>
<evidence type="ECO:0000256" key="1">
    <source>
        <dbReference type="ARBA" id="ARBA00004571"/>
    </source>
</evidence>
<dbReference type="OrthoDB" id="9760620at2"/>
<accession>A0A3E0WLR4</accession>
<keyword evidence="8" id="KW-0406">Ion transport</keyword>
<keyword evidence="11 12" id="KW-0998">Cell outer membrane</keyword>
<evidence type="ECO:0000313" key="17">
    <source>
        <dbReference type="EMBL" id="RFA33091.1"/>
    </source>
</evidence>
<dbReference type="Pfam" id="PF00593">
    <property type="entry name" value="TonB_dep_Rec_b-barrel"/>
    <property type="match status" value="1"/>
</dbReference>
<keyword evidence="18" id="KW-1185">Reference proteome</keyword>
<keyword evidence="9 13" id="KW-0798">TonB box</keyword>
<feature type="domain" description="TonB-dependent receptor-like beta-barrel" evidence="15">
    <location>
        <begin position="279"/>
        <end position="473"/>
    </location>
</feature>
<evidence type="ECO:0000256" key="5">
    <source>
        <dbReference type="ARBA" id="ARBA00022692"/>
    </source>
</evidence>
<evidence type="ECO:0000256" key="6">
    <source>
        <dbReference type="ARBA" id="ARBA00022729"/>
    </source>
</evidence>
<dbReference type="GO" id="GO:0015344">
    <property type="term" value="F:siderophore uptake transmembrane transporter activity"/>
    <property type="evidence" value="ECO:0007669"/>
    <property type="project" value="TreeGrafter"/>
</dbReference>
<proteinExistence type="inferred from homology"/>
<feature type="chain" id="PRO_5017557002" description="TonB-dependent receptor" evidence="14">
    <location>
        <begin position="25"/>
        <end position="491"/>
    </location>
</feature>
<evidence type="ECO:0000256" key="12">
    <source>
        <dbReference type="PROSITE-ProRule" id="PRU01360"/>
    </source>
</evidence>
<evidence type="ECO:0000256" key="10">
    <source>
        <dbReference type="ARBA" id="ARBA00023136"/>
    </source>
</evidence>
<comment type="caution">
    <text evidence="17">The sequence shown here is derived from an EMBL/GenBank/DDBJ whole genome shotgun (WGS) entry which is preliminary data.</text>
</comment>
<dbReference type="Gene3D" id="2.170.130.10">
    <property type="entry name" value="TonB-dependent receptor, plug domain"/>
    <property type="match status" value="1"/>
</dbReference>
<dbReference type="Proteomes" id="UP000256763">
    <property type="component" value="Unassembled WGS sequence"/>
</dbReference>
<comment type="subcellular location">
    <subcellularLocation>
        <location evidence="1 12">Cell outer membrane</location>
        <topology evidence="1 12">Multi-pass membrane protein</topology>
    </subcellularLocation>
</comment>
<dbReference type="Pfam" id="PF07715">
    <property type="entry name" value="Plug"/>
    <property type="match status" value="1"/>
</dbReference>
<dbReference type="InterPro" id="IPR039426">
    <property type="entry name" value="TonB-dep_rcpt-like"/>
</dbReference>
<dbReference type="PANTHER" id="PTHR32552:SF68">
    <property type="entry name" value="FERRICHROME OUTER MEMBRANE TRANSPORTER_PHAGE RECEPTOR"/>
    <property type="match status" value="1"/>
</dbReference>
<feature type="signal peptide" evidence="14">
    <location>
        <begin position="1"/>
        <end position="24"/>
    </location>
</feature>
<evidence type="ECO:0008006" key="19">
    <source>
        <dbReference type="Google" id="ProtNLM"/>
    </source>
</evidence>
<evidence type="ECO:0000256" key="7">
    <source>
        <dbReference type="ARBA" id="ARBA00023004"/>
    </source>
</evidence>
<protein>
    <recommendedName>
        <fullName evidence="19">TonB-dependent receptor</fullName>
    </recommendedName>
</protein>
<comment type="similarity">
    <text evidence="12 13">Belongs to the TonB-dependent receptor family.</text>
</comment>
<sequence length="491" mass="53388">MYFTHLRSGILLAASIGLGVVAMAGGQAEATESQRLEPIEISSSRLTRDWLETPASVSVVHAEQIHEGRQHLQLDETLNRVPGVHAQNRYNFAQNLRISMRGFGARAPFGIRGVHILLDGFAETLPDGQSQTDIVDLESVERIEVIRGPASTLYGNAAGGVLAITTLNEPAAPYVELRSTVGSDDFLRYGLRAGGRSGALSTHVSVWDLSYEGYRSQSRVEKRLLNGKLGYDLGADRRLSAVFTALDAPVGEDPGGLTLEEVRANRRQANPLSLQMDAGQAVEHQRLGVLYRDAASLSGELNVRAFYSQRDFDQQLPTLPGGANGTGGNNPQLKRELIGAGLDYTDAVLLAGVPLRYTAGFEAARQEDDRRRARVSEAGFEHWTQDELQTATSLAAFGQLDVGLSERLELTLGGRFDRVRLEIDDRFHDGAGSGRRDYDEPSLSAGLTYRLLPLHSLYANVGTAFETPTFTEVKEAKAAPASNATWSRSAR</sequence>
<name>A0A3E0WLR4_9GAMM</name>
<evidence type="ECO:0000313" key="18">
    <source>
        <dbReference type="Proteomes" id="UP000256763"/>
    </source>
</evidence>
<dbReference type="Gene3D" id="2.40.170.20">
    <property type="entry name" value="TonB-dependent receptor, beta-barrel domain"/>
    <property type="match status" value="1"/>
</dbReference>
<dbReference type="InterPro" id="IPR036942">
    <property type="entry name" value="Beta-barrel_TonB_sf"/>
</dbReference>
<dbReference type="PANTHER" id="PTHR32552">
    <property type="entry name" value="FERRICHROME IRON RECEPTOR-RELATED"/>
    <property type="match status" value="1"/>
</dbReference>
<reference evidence="18" key="1">
    <citation type="submission" date="2017-05" db="EMBL/GenBank/DDBJ databases">
        <authorList>
            <person name="Sharma S."/>
            <person name="Sidhu C."/>
            <person name="Pinnaka A.K."/>
        </authorList>
    </citation>
    <scope>NUCLEOTIDE SEQUENCE [LARGE SCALE GENOMIC DNA]</scope>
    <source>
        <strain evidence="18">AK93</strain>
    </source>
</reference>
<dbReference type="AlphaFoldDB" id="A0A3E0WLR4"/>
<evidence type="ECO:0000256" key="4">
    <source>
        <dbReference type="ARBA" id="ARBA00022496"/>
    </source>
</evidence>
<keyword evidence="6 14" id="KW-0732">Signal</keyword>
<dbReference type="InterPro" id="IPR000531">
    <property type="entry name" value="Beta-barrel_TonB"/>
</dbReference>
<gene>
    <name evidence="17" type="ORF">CAL65_18150</name>
</gene>
<dbReference type="InterPro" id="IPR037066">
    <property type="entry name" value="Plug_dom_sf"/>
</dbReference>
<dbReference type="EMBL" id="NFZW01000023">
    <property type="protein sequence ID" value="RFA33091.1"/>
    <property type="molecule type" value="Genomic_DNA"/>
</dbReference>
<evidence type="ECO:0000256" key="14">
    <source>
        <dbReference type="SAM" id="SignalP"/>
    </source>
</evidence>
<feature type="domain" description="TonB-dependent receptor plug" evidence="16">
    <location>
        <begin position="52"/>
        <end position="161"/>
    </location>
</feature>
<organism evidence="17 18">
    <name type="scientific">Alkalilimnicola ehrlichii</name>
    <dbReference type="NCBI Taxonomy" id="351052"/>
    <lineage>
        <taxon>Bacteria</taxon>
        <taxon>Pseudomonadati</taxon>
        <taxon>Pseudomonadota</taxon>
        <taxon>Gammaproteobacteria</taxon>
        <taxon>Chromatiales</taxon>
        <taxon>Ectothiorhodospiraceae</taxon>
        <taxon>Alkalilimnicola</taxon>
    </lineage>
</organism>
<dbReference type="GO" id="GO:0009279">
    <property type="term" value="C:cell outer membrane"/>
    <property type="evidence" value="ECO:0007669"/>
    <property type="project" value="UniProtKB-SubCell"/>
</dbReference>
<keyword evidence="2 12" id="KW-0813">Transport</keyword>
<dbReference type="PROSITE" id="PS52016">
    <property type="entry name" value="TONB_DEPENDENT_REC_3"/>
    <property type="match status" value="1"/>
</dbReference>
<evidence type="ECO:0000256" key="9">
    <source>
        <dbReference type="ARBA" id="ARBA00023077"/>
    </source>
</evidence>
<keyword evidence="4" id="KW-0410">Iron transport</keyword>
<evidence type="ECO:0000259" key="16">
    <source>
        <dbReference type="Pfam" id="PF07715"/>
    </source>
</evidence>
<dbReference type="InterPro" id="IPR012910">
    <property type="entry name" value="Plug_dom"/>
</dbReference>
<dbReference type="SUPFAM" id="SSF56935">
    <property type="entry name" value="Porins"/>
    <property type="match status" value="1"/>
</dbReference>
<evidence type="ECO:0000256" key="3">
    <source>
        <dbReference type="ARBA" id="ARBA00022452"/>
    </source>
</evidence>
<keyword evidence="10 12" id="KW-0472">Membrane</keyword>
<keyword evidence="5 12" id="KW-0812">Transmembrane</keyword>
<evidence type="ECO:0000256" key="8">
    <source>
        <dbReference type="ARBA" id="ARBA00023065"/>
    </source>
</evidence>
<evidence type="ECO:0000259" key="15">
    <source>
        <dbReference type="Pfam" id="PF00593"/>
    </source>
</evidence>
<evidence type="ECO:0000256" key="11">
    <source>
        <dbReference type="ARBA" id="ARBA00023237"/>
    </source>
</evidence>
<evidence type="ECO:0000256" key="2">
    <source>
        <dbReference type="ARBA" id="ARBA00022448"/>
    </source>
</evidence>